<dbReference type="Pfam" id="PF12819">
    <property type="entry name" value="Malectin_like"/>
    <property type="match status" value="1"/>
</dbReference>
<sequence length="100" mass="11248">MLEASQKGLRIVEQGKGNKYLIRAFFMYGNCDSKNQLPVFNFIWVVMNGTPSTSTVHTKLSGRKSFMDVCLVNTGSETPFIAALELRRLDNKNIQAEMIS</sequence>
<dbReference type="AlphaFoldDB" id="A0A438F0U0"/>
<dbReference type="GO" id="GO:0016020">
    <property type="term" value="C:membrane"/>
    <property type="evidence" value="ECO:0007669"/>
    <property type="project" value="UniProtKB-SubCell"/>
</dbReference>
<keyword evidence="5" id="KW-0472">Membrane</keyword>
<accession>A0A438F0U0</accession>
<dbReference type="EMBL" id="QGNW01001142">
    <property type="protein sequence ID" value="RVW53629.1"/>
    <property type="molecule type" value="Genomic_DNA"/>
</dbReference>
<evidence type="ECO:0000256" key="3">
    <source>
        <dbReference type="ARBA" id="ARBA00022729"/>
    </source>
</evidence>
<evidence type="ECO:0000259" key="6">
    <source>
        <dbReference type="Pfam" id="PF12819"/>
    </source>
</evidence>
<keyword evidence="4" id="KW-1133">Transmembrane helix</keyword>
<organism evidence="7 8">
    <name type="scientific">Vitis vinifera</name>
    <name type="common">Grape</name>
    <dbReference type="NCBI Taxonomy" id="29760"/>
    <lineage>
        <taxon>Eukaryota</taxon>
        <taxon>Viridiplantae</taxon>
        <taxon>Streptophyta</taxon>
        <taxon>Embryophyta</taxon>
        <taxon>Tracheophyta</taxon>
        <taxon>Spermatophyta</taxon>
        <taxon>Magnoliopsida</taxon>
        <taxon>eudicotyledons</taxon>
        <taxon>Gunneridae</taxon>
        <taxon>Pentapetalae</taxon>
        <taxon>rosids</taxon>
        <taxon>Vitales</taxon>
        <taxon>Vitaceae</taxon>
        <taxon>Viteae</taxon>
        <taxon>Vitis</taxon>
    </lineage>
</organism>
<evidence type="ECO:0000256" key="1">
    <source>
        <dbReference type="ARBA" id="ARBA00004167"/>
    </source>
</evidence>
<dbReference type="Proteomes" id="UP000288805">
    <property type="component" value="Unassembled WGS sequence"/>
</dbReference>
<comment type="subcellular location">
    <subcellularLocation>
        <location evidence="1">Membrane</location>
        <topology evidence="1">Single-pass membrane protein</topology>
    </subcellularLocation>
</comment>
<gene>
    <name evidence="7" type="primary">VvCHDh000106_1</name>
    <name evidence="7" type="ORF">CK203_069075</name>
</gene>
<keyword evidence="2" id="KW-0812">Transmembrane</keyword>
<dbReference type="InterPro" id="IPR024788">
    <property type="entry name" value="Malectin-like_Carb-bd_dom"/>
</dbReference>
<keyword evidence="7" id="KW-0675">Receptor</keyword>
<keyword evidence="7" id="KW-0418">Kinase</keyword>
<feature type="domain" description="Malectin-like" evidence="6">
    <location>
        <begin position="15"/>
        <end position="95"/>
    </location>
</feature>
<proteinExistence type="predicted"/>
<dbReference type="PANTHER" id="PTHR45631">
    <property type="entry name" value="OS07G0107800 PROTEIN-RELATED"/>
    <property type="match status" value="1"/>
</dbReference>
<keyword evidence="7" id="KW-0808">Transferase</keyword>
<protein>
    <submittedName>
        <fullName evidence="7">Putative LRR receptor-like serine/threonine-protein kinase</fullName>
    </submittedName>
</protein>
<evidence type="ECO:0000313" key="7">
    <source>
        <dbReference type="EMBL" id="RVW53629.1"/>
    </source>
</evidence>
<reference evidence="7 8" key="1">
    <citation type="journal article" date="2018" name="PLoS Genet.">
        <title>Population sequencing reveals clonal diversity and ancestral inbreeding in the grapevine cultivar Chardonnay.</title>
        <authorList>
            <person name="Roach M.J."/>
            <person name="Johnson D.L."/>
            <person name="Bohlmann J."/>
            <person name="van Vuuren H.J."/>
            <person name="Jones S.J."/>
            <person name="Pretorius I.S."/>
            <person name="Schmidt S.A."/>
            <person name="Borneman A.R."/>
        </authorList>
    </citation>
    <scope>NUCLEOTIDE SEQUENCE [LARGE SCALE GENOMIC DNA]</scope>
    <source>
        <strain evidence="8">cv. Chardonnay</strain>
        <tissue evidence="7">Leaf</tissue>
    </source>
</reference>
<dbReference type="PANTHER" id="PTHR45631:SF202">
    <property type="entry name" value="SENESCENCE-INDUCED RECEPTOR-LIKE SERINE_THREONINE-PROTEIN KINASE"/>
    <property type="match status" value="1"/>
</dbReference>
<comment type="caution">
    <text evidence="7">The sequence shown here is derived from an EMBL/GenBank/DDBJ whole genome shotgun (WGS) entry which is preliminary data.</text>
</comment>
<evidence type="ECO:0000256" key="2">
    <source>
        <dbReference type="ARBA" id="ARBA00022692"/>
    </source>
</evidence>
<keyword evidence="3" id="KW-0732">Signal</keyword>
<evidence type="ECO:0000313" key="8">
    <source>
        <dbReference type="Proteomes" id="UP000288805"/>
    </source>
</evidence>
<evidence type="ECO:0000256" key="5">
    <source>
        <dbReference type="ARBA" id="ARBA00023136"/>
    </source>
</evidence>
<name>A0A438F0U0_VITVI</name>
<dbReference type="GO" id="GO:0016301">
    <property type="term" value="F:kinase activity"/>
    <property type="evidence" value="ECO:0007669"/>
    <property type="project" value="UniProtKB-KW"/>
</dbReference>
<evidence type="ECO:0000256" key="4">
    <source>
        <dbReference type="ARBA" id="ARBA00022989"/>
    </source>
</evidence>